<name>A0A3S2VMX0_9HYPH</name>
<organism evidence="2 3">
    <name type="scientific">Methylobacterium oryzihabitans</name>
    <dbReference type="NCBI Taxonomy" id="2499852"/>
    <lineage>
        <taxon>Bacteria</taxon>
        <taxon>Pseudomonadati</taxon>
        <taxon>Pseudomonadota</taxon>
        <taxon>Alphaproteobacteria</taxon>
        <taxon>Hyphomicrobiales</taxon>
        <taxon>Methylobacteriaceae</taxon>
        <taxon>Methylobacterium</taxon>
    </lineage>
</organism>
<keyword evidence="1" id="KW-0812">Transmembrane</keyword>
<keyword evidence="1" id="KW-0472">Membrane</keyword>
<accession>A0A3S2VMX0</accession>
<protein>
    <recommendedName>
        <fullName evidence="4">PNPLA domain-containing protein</fullName>
    </recommendedName>
</protein>
<dbReference type="Proteomes" id="UP000286997">
    <property type="component" value="Unassembled WGS sequence"/>
</dbReference>
<evidence type="ECO:0000313" key="2">
    <source>
        <dbReference type="EMBL" id="RVU16443.1"/>
    </source>
</evidence>
<reference evidence="2 3" key="1">
    <citation type="submission" date="2019-01" db="EMBL/GenBank/DDBJ databases">
        <authorList>
            <person name="Chen W.-M."/>
        </authorList>
    </citation>
    <scope>NUCLEOTIDE SEQUENCE [LARGE SCALE GENOMIC DNA]</scope>
    <source>
        <strain evidence="2 3">TER-1</strain>
    </source>
</reference>
<dbReference type="OrthoDB" id="581211at2"/>
<gene>
    <name evidence="2" type="ORF">EOE48_16870</name>
</gene>
<comment type="caution">
    <text evidence="2">The sequence shown here is derived from an EMBL/GenBank/DDBJ whole genome shotgun (WGS) entry which is preliminary data.</text>
</comment>
<feature type="transmembrane region" description="Helical" evidence="1">
    <location>
        <begin position="117"/>
        <end position="137"/>
    </location>
</feature>
<proteinExistence type="predicted"/>
<sequence length="784" mass="84651">MPHPEPDPDPARPSVARAWDVVLRWARVLWVCRVSAASVALAFVLFRKAAPARDLFMEFGRQPAYWVAFFGLVLLWAGIVHFAARKVLAQQAWAAPGQRLPLPDRVRERLQDRYRLASAWVPRLLGLGCLGTVWVGITGARGDLGPAQDILGQPDPGWLLWLLAGATLVYCAYVFLRLRFLDAETRYESWLDYWDDFRFGSRSSLLSDATPLWFLEERQTETRRLLALGTYPRGDVFAFACLTALAAVWLWSVARPDHVAAAFPRALLVPVILALPLSVLAYLSTWSHYLRLPLLGLLLLACAVLSGLTPQFHALRPVDGAASVQRADLRGALDAWTRANCPGGGECRADPVILASAGGASRAAFFTASVVGDMLDASQPALRTRLFAISGVSGGAVGAAMIRAALDDAGPDGAPPCREAPSTLFGHGTERGPMTWKTCLQGLASGDFLSRPVIGLVFRDLFGFALQALGAGDRAVLLEQAFEDQYRRVVPARDGAAEGGLARPLGRFPGKEARWSPLLLLNTTSTLDGRRAILSDLLPFWCEGAREERIFPAAIDVHETLGTPHGCDGGAPPTAARRPERAFRLSTAATASARFPVLSPPALVYRPGIPDPDKAGPYDMLVDGGYFENDGLTTAAELARAIEAVRPDLKPVILHVTNNPTSESVRVSGAGQPVPERSLMAVDWYAVPAAPLRTLYATRDGHAAEATLATGERAFSLSVDDQLPTPGAAGCALAAPAPEPRRAPGIKELSMSWWLSGSVQDYLSRQICTAGNVREFQRYLGTVR</sequence>
<feature type="transmembrane region" description="Helical" evidence="1">
    <location>
        <begin position="236"/>
        <end position="254"/>
    </location>
</feature>
<dbReference type="InterPro" id="IPR016035">
    <property type="entry name" value="Acyl_Trfase/lysoPLipase"/>
</dbReference>
<dbReference type="EMBL" id="SACP01000016">
    <property type="protein sequence ID" value="RVU16443.1"/>
    <property type="molecule type" value="Genomic_DNA"/>
</dbReference>
<dbReference type="AlphaFoldDB" id="A0A3S2VMX0"/>
<dbReference type="SUPFAM" id="SSF52151">
    <property type="entry name" value="FabD/lysophospholipase-like"/>
    <property type="match status" value="1"/>
</dbReference>
<keyword evidence="3" id="KW-1185">Reference proteome</keyword>
<evidence type="ECO:0000313" key="3">
    <source>
        <dbReference type="Proteomes" id="UP000286997"/>
    </source>
</evidence>
<keyword evidence="1" id="KW-1133">Transmembrane helix</keyword>
<feature type="transmembrane region" description="Helical" evidence="1">
    <location>
        <begin position="290"/>
        <end position="308"/>
    </location>
</feature>
<evidence type="ECO:0008006" key="4">
    <source>
        <dbReference type="Google" id="ProtNLM"/>
    </source>
</evidence>
<feature type="transmembrane region" description="Helical" evidence="1">
    <location>
        <begin position="266"/>
        <end position="283"/>
    </location>
</feature>
<feature type="transmembrane region" description="Helical" evidence="1">
    <location>
        <begin position="66"/>
        <end position="84"/>
    </location>
</feature>
<evidence type="ECO:0000256" key="1">
    <source>
        <dbReference type="SAM" id="Phobius"/>
    </source>
</evidence>
<feature type="transmembrane region" description="Helical" evidence="1">
    <location>
        <begin position="157"/>
        <end position="176"/>
    </location>
</feature>